<name>A0A0A8YFJ3_ARUDO</name>
<proteinExistence type="predicted"/>
<organism evidence="1">
    <name type="scientific">Arundo donax</name>
    <name type="common">Giant reed</name>
    <name type="synonym">Donax arundinaceus</name>
    <dbReference type="NCBI Taxonomy" id="35708"/>
    <lineage>
        <taxon>Eukaryota</taxon>
        <taxon>Viridiplantae</taxon>
        <taxon>Streptophyta</taxon>
        <taxon>Embryophyta</taxon>
        <taxon>Tracheophyta</taxon>
        <taxon>Spermatophyta</taxon>
        <taxon>Magnoliopsida</taxon>
        <taxon>Liliopsida</taxon>
        <taxon>Poales</taxon>
        <taxon>Poaceae</taxon>
        <taxon>PACMAD clade</taxon>
        <taxon>Arundinoideae</taxon>
        <taxon>Arundineae</taxon>
        <taxon>Arundo</taxon>
    </lineage>
</organism>
<evidence type="ECO:0000313" key="1">
    <source>
        <dbReference type="EMBL" id="JAD24473.1"/>
    </source>
</evidence>
<sequence length="19" mass="2264">MGSRGRLRQRRRSPPSRLP</sequence>
<dbReference type="EMBL" id="GBRH01273422">
    <property type="protein sequence ID" value="JAD24473.1"/>
    <property type="molecule type" value="Transcribed_RNA"/>
</dbReference>
<protein>
    <submittedName>
        <fullName evidence="1">Uncharacterized protein</fullName>
    </submittedName>
</protein>
<dbReference type="AlphaFoldDB" id="A0A0A8YFJ3"/>
<reference evidence="1" key="1">
    <citation type="submission" date="2014-09" db="EMBL/GenBank/DDBJ databases">
        <authorList>
            <person name="Magalhaes I.L.F."/>
            <person name="Oliveira U."/>
            <person name="Santos F.R."/>
            <person name="Vidigal T.H.D.A."/>
            <person name="Brescovit A.D."/>
            <person name="Santos A.J."/>
        </authorList>
    </citation>
    <scope>NUCLEOTIDE SEQUENCE</scope>
    <source>
        <tissue evidence="1">Shoot tissue taken approximately 20 cm above the soil surface</tissue>
    </source>
</reference>
<accession>A0A0A8YFJ3</accession>
<reference evidence="1" key="2">
    <citation type="journal article" date="2015" name="Data Brief">
        <title>Shoot transcriptome of the giant reed, Arundo donax.</title>
        <authorList>
            <person name="Barrero R.A."/>
            <person name="Guerrero F.D."/>
            <person name="Moolhuijzen P."/>
            <person name="Goolsby J.A."/>
            <person name="Tidwell J."/>
            <person name="Bellgard S.E."/>
            <person name="Bellgard M.I."/>
        </authorList>
    </citation>
    <scope>NUCLEOTIDE SEQUENCE</scope>
    <source>
        <tissue evidence="1">Shoot tissue taken approximately 20 cm above the soil surface</tissue>
    </source>
</reference>